<proteinExistence type="predicted"/>
<dbReference type="AlphaFoldDB" id="A0A8E0VCR4"/>
<reference evidence="1" key="1">
    <citation type="submission" date="2019-05" db="EMBL/GenBank/DDBJ databases">
        <title>Annotation for the trematode Fasciolopsis buski.</title>
        <authorList>
            <person name="Choi Y.-J."/>
        </authorList>
    </citation>
    <scope>NUCLEOTIDE SEQUENCE</scope>
    <source>
        <strain evidence="1">HT</strain>
        <tissue evidence="1">Whole worm</tissue>
    </source>
</reference>
<protein>
    <submittedName>
        <fullName evidence="1">Uncharacterized protein</fullName>
    </submittedName>
</protein>
<gene>
    <name evidence="1" type="ORF">FBUS_11330</name>
</gene>
<keyword evidence="2" id="KW-1185">Reference proteome</keyword>
<comment type="caution">
    <text evidence="1">The sequence shown here is derived from an EMBL/GenBank/DDBJ whole genome shotgun (WGS) entry which is preliminary data.</text>
</comment>
<accession>A0A8E0VCR4</accession>
<dbReference type="EMBL" id="LUCM01011225">
    <property type="protein sequence ID" value="KAA0184261.1"/>
    <property type="molecule type" value="Genomic_DNA"/>
</dbReference>
<evidence type="ECO:0000313" key="1">
    <source>
        <dbReference type="EMBL" id="KAA0184261.1"/>
    </source>
</evidence>
<evidence type="ECO:0000313" key="2">
    <source>
        <dbReference type="Proteomes" id="UP000728185"/>
    </source>
</evidence>
<organism evidence="1 2">
    <name type="scientific">Fasciolopsis buskii</name>
    <dbReference type="NCBI Taxonomy" id="27845"/>
    <lineage>
        <taxon>Eukaryota</taxon>
        <taxon>Metazoa</taxon>
        <taxon>Spiralia</taxon>
        <taxon>Lophotrochozoa</taxon>
        <taxon>Platyhelminthes</taxon>
        <taxon>Trematoda</taxon>
        <taxon>Digenea</taxon>
        <taxon>Plagiorchiida</taxon>
        <taxon>Echinostomata</taxon>
        <taxon>Echinostomatoidea</taxon>
        <taxon>Fasciolidae</taxon>
        <taxon>Fasciolopsis</taxon>
    </lineage>
</organism>
<name>A0A8E0VCR4_9TREM</name>
<dbReference type="OrthoDB" id="6244195at2759"/>
<dbReference type="Proteomes" id="UP000728185">
    <property type="component" value="Unassembled WGS sequence"/>
</dbReference>
<sequence>MNGFMLRASYAGENLVASNVSKNLTPRCMFSSMMDDRIESDFTNETPTKHNQVGGQGKRQILERKLLTYPIQSSVLTWKGRIQLLKLAKEYTDNQLDLSFLATQFPVSHAGIQKMMKTWKSHHVHSLSQIIRHNNAVLERWVSLSHFLSLFLNEPTEDFIATDGIMKHLPEDLSWIFEESKMHLLAYAHGNPSLPLYKEEEHLPSIPPSPREDNPGDFGRLAVRFGDPPWMKSKEILARFSSQQETIERHIASFGTLKGVENAPFHLPLTDSESSARFYSHMQLCARLLFRTSKPPLKLPNRVGLSFHKEFRLQNFF</sequence>